<dbReference type="EMBL" id="ML208282">
    <property type="protein sequence ID" value="TFK72734.1"/>
    <property type="molecule type" value="Genomic_DNA"/>
</dbReference>
<reference evidence="1 2" key="1">
    <citation type="journal article" date="2019" name="Nat. Ecol. Evol.">
        <title>Megaphylogeny resolves global patterns of mushroom evolution.</title>
        <authorList>
            <person name="Varga T."/>
            <person name="Krizsan K."/>
            <person name="Foldi C."/>
            <person name="Dima B."/>
            <person name="Sanchez-Garcia M."/>
            <person name="Sanchez-Ramirez S."/>
            <person name="Szollosi G.J."/>
            <person name="Szarkandi J.G."/>
            <person name="Papp V."/>
            <person name="Albert L."/>
            <person name="Andreopoulos W."/>
            <person name="Angelini C."/>
            <person name="Antonin V."/>
            <person name="Barry K.W."/>
            <person name="Bougher N.L."/>
            <person name="Buchanan P."/>
            <person name="Buyck B."/>
            <person name="Bense V."/>
            <person name="Catcheside P."/>
            <person name="Chovatia M."/>
            <person name="Cooper J."/>
            <person name="Damon W."/>
            <person name="Desjardin D."/>
            <person name="Finy P."/>
            <person name="Geml J."/>
            <person name="Haridas S."/>
            <person name="Hughes K."/>
            <person name="Justo A."/>
            <person name="Karasinski D."/>
            <person name="Kautmanova I."/>
            <person name="Kiss B."/>
            <person name="Kocsube S."/>
            <person name="Kotiranta H."/>
            <person name="LaButti K.M."/>
            <person name="Lechner B.E."/>
            <person name="Liimatainen K."/>
            <person name="Lipzen A."/>
            <person name="Lukacs Z."/>
            <person name="Mihaltcheva S."/>
            <person name="Morgado L.N."/>
            <person name="Niskanen T."/>
            <person name="Noordeloos M.E."/>
            <person name="Ohm R.A."/>
            <person name="Ortiz-Santana B."/>
            <person name="Ovrebo C."/>
            <person name="Racz N."/>
            <person name="Riley R."/>
            <person name="Savchenko A."/>
            <person name="Shiryaev A."/>
            <person name="Soop K."/>
            <person name="Spirin V."/>
            <person name="Szebenyi C."/>
            <person name="Tomsovsky M."/>
            <person name="Tulloss R.E."/>
            <person name="Uehling J."/>
            <person name="Grigoriev I.V."/>
            <person name="Vagvolgyi C."/>
            <person name="Papp T."/>
            <person name="Martin F.M."/>
            <person name="Miettinen O."/>
            <person name="Hibbett D.S."/>
            <person name="Nagy L.G."/>
        </authorList>
    </citation>
    <scope>NUCLEOTIDE SEQUENCE [LARGE SCALE GENOMIC DNA]</scope>
    <source>
        <strain evidence="1 2">NL-1719</strain>
    </source>
</reference>
<name>A0ACD3B518_9AGAR</name>
<accession>A0ACD3B518</accession>
<proteinExistence type="predicted"/>
<protein>
    <submittedName>
        <fullName evidence="1">Uncharacterized protein</fullName>
    </submittedName>
</protein>
<dbReference type="Proteomes" id="UP000308600">
    <property type="component" value="Unassembled WGS sequence"/>
</dbReference>
<evidence type="ECO:0000313" key="2">
    <source>
        <dbReference type="Proteomes" id="UP000308600"/>
    </source>
</evidence>
<keyword evidence="2" id="KW-1185">Reference proteome</keyword>
<evidence type="ECO:0000313" key="1">
    <source>
        <dbReference type="EMBL" id="TFK72734.1"/>
    </source>
</evidence>
<sequence length="300" mass="33391">MNFEYALHDDAPSSPVHHASLVDPAQHSPLLLELIDVKITSGVFDYVVDCVVETVDFAMNRPTPSTSRGFRSSRRPELASFTTFVTNVITRAEVTTPTLLAALAYIDRAKPYLHISIEEWARERVFLGALIVAAKYLNDSTLKNVHWALCTGVFGKRDVGRIEREFLDVLNFELAIAESDLLAHYHGIMTVAEHFEQKSSPVYRGRSHHHTRRHSRNIAPALSHSPDSPSSSSSSTSPRTPSSVRSSGYSSQPSKHESPPVVTSSKGPFMEILRSFPIPIPSRHQRRSVDHSQYPISVVV</sequence>
<organism evidence="1 2">
    <name type="scientific">Pluteus cervinus</name>
    <dbReference type="NCBI Taxonomy" id="181527"/>
    <lineage>
        <taxon>Eukaryota</taxon>
        <taxon>Fungi</taxon>
        <taxon>Dikarya</taxon>
        <taxon>Basidiomycota</taxon>
        <taxon>Agaricomycotina</taxon>
        <taxon>Agaricomycetes</taxon>
        <taxon>Agaricomycetidae</taxon>
        <taxon>Agaricales</taxon>
        <taxon>Pluteineae</taxon>
        <taxon>Pluteaceae</taxon>
        <taxon>Pluteus</taxon>
    </lineage>
</organism>
<gene>
    <name evidence="1" type="ORF">BDN72DRAFT_815631</name>
</gene>